<reference evidence="1 2" key="1">
    <citation type="submission" date="2024-04" db="EMBL/GenBank/DDBJ databases">
        <title>Human intestinal bacterial collection.</title>
        <authorList>
            <person name="Pauvert C."/>
            <person name="Hitch T.C.A."/>
            <person name="Clavel T."/>
        </authorList>
    </citation>
    <scope>NUCLEOTIDE SEQUENCE [LARGE SCALE GENOMIC DNA]</scope>
    <source>
        <strain evidence="1 2">CLA-AA-H145</strain>
    </source>
</reference>
<dbReference type="EMBL" id="JBBNFP010000049">
    <property type="protein sequence ID" value="MEQ2487460.1"/>
    <property type="molecule type" value="Genomic_DNA"/>
</dbReference>
<evidence type="ECO:0008006" key="3">
    <source>
        <dbReference type="Google" id="ProtNLM"/>
    </source>
</evidence>
<evidence type="ECO:0000313" key="1">
    <source>
        <dbReference type="EMBL" id="MEQ2487460.1"/>
    </source>
</evidence>
<organism evidence="1 2">
    <name type="scientific">Hallella faecis</name>
    <dbReference type="NCBI Taxonomy" id="2841596"/>
    <lineage>
        <taxon>Bacteria</taxon>
        <taxon>Pseudomonadati</taxon>
        <taxon>Bacteroidota</taxon>
        <taxon>Bacteroidia</taxon>
        <taxon>Bacteroidales</taxon>
        <taxon>Prevotellaceae</taxon>
        <taxon>Hallella</taxon>
    </lineage>
</organism>
<keyword evidence="2" id="KW-1185">Reference proteome</keyword>
<gene>
    <name evidence="1" type="ORF">AAAT34_10470</name>
</gene>
<dbReference type="Proteomes" id="UP001487296">
    <property type="component" value="Unassembled WGS sequence"/>
</dbReference>
<dbReference type="RefSeq" id="WP_215760547.1">
    <property type="nucleotide sequence ID" value="NZ_JAHKBE010000051.1"/>
</dbReference>
<protein>
    <recommendedName>
        <fullName evidence="3">Transposase</fullName>
    </recommendedName>
</protein>
<proteinExistence type="predicted"/>
<accession>A0ABV1FSS5</accession>
<name>A0ABV1FSS5_9BACT</name>
<comment type="caution">
    <text evidence="1">The sequence shown here is derived from an EMBL/GenBank/DDBJ whole genome shotgun (WGS) entry which is preliminary data.</text>
</comment>
<sequence length="160" mass="19066">MNTRFSKIFLPSMVMDRSSEQLDKLTSTDFCRAFRSYNDYDCDVEEIDWSRLRLRRTRVGGRKALVLDYRTREDVSGNEYTVITYSADNTLPVRCYSFFYDFYAVGPERYFLSEHNGDLTSYRLQGWPFELSWHTVVEAVRLHERHHPLAERSEEEPCFS</sequence>
<evidence type="ECO:0000313" key="2">
    <source>
        <dbReference type="Proteomes" id="UP001487296"/>
    </source>
</evidence>